<evidence type="ECO:0000313" key="1">
    <source>
        <dbReference type="EMBL" id="KUN98469.1"/>
    </source>
</evidence>
<evidence type="ECO:0000313" key="2">
    <source>
        <dbReference type="Proteomes" id="UP000053429"/>
    </source>
</evidence>
<accession>A0A101TU14</accession>
<sequence length="103" mass="11357">MHGESVRDPVLTAPRALEPLYTEQAATVRDGLDDLRRAAFDRGLAALAQDPFPSVSRASDPAGTTRRVRLTRDVLVEYTISLRRLIVIEVTVLDDSDILVPDT</sequence>
<organism evidence="1 2">
    <name type="scientific">Streptomyces caeruleatus</name>
    <dbReference type="NCBI Taxonomy" id="661399"/>
    <lineage>
        <taxon>Bacteria</taxon>
        <taxon>Bacillati</taxon>
        <taxon>Actinomycetota</taxon>
        <taxon>Actinomycetes</taxon>
        <taxon>Kitasatosporales</taxon>
        <taxon>Streptomycetaceae</taxon>
        <taxon>Streptomyces</taxon>
    </lineage>
</organism>
<dbReference type="Proteomes" id="UP000053429">
    <property type="component" value="Unassembled WGS sequence"/>
</dbReference>
<name>A0A101TU14_9ACTN</name>
<dbReference type="OrthoDB" id="4227675at2"/>
<gene>
    <name evidence="1" type="ORF">AQJ67_27395</name>
</gene>
<comment type="caution">
    <text evidence="1">The sequence shown here is derived from an EMBL/GenBank/DDBJ whole genome shotgun (WGS) entry which is preliminary data.</text>
</comment>
<dbReference type="AlphaFoldDB" id="A0A101TU14"/>
<dbReference type="STRING" id="661399.AQJ67_27395"/>
<keyword evidence="2" id="KW-1185">Reference proteome</keyword>
<dbReference type="EMBL" id="LMWY01000036">
    <property type="protein sequence ID" value="KUN98469.1"/>
    <property type="molecule type" value="Genomic_DNA"/>
</dbReference>
<dbReference type="RefSeq" id="WP_062721954.1">
    <property type="nucleotide sequence ID" value="NZ_KQ948932.1"/>
</dbReference>
<protein>
    <submittedName>
        <fullName evidence="1">Uncharacterized protein</fullName>
    </submittedName>
</protein>
<proteinExistence type="predicted"/>
<reference evidence="1 2" key="1">
    <citation type="submission" date="2015-10" db="EMBL/GenBank/DDBJ databases">
        <title>Draft genome sequence of Streptomyces caeruleatus NRRL B-24802, type strain for the species Streptomyces caeruleatus.</title>
        <authorList>
            <person name="Ruckert C."/>
            <person name="Winkler A."/>
            <person name="Kalinowski J."/>
            <person name="Kampfer P."/>
            <person name="Glaeser S."/>
        </authorList>
    </citation>
    <scope>NUCLEOTIDE SEQUENCE [LARGE SCALE GENOMIC DNA]</scope>
    <source>
        <strain evidence="1 2">NRRL B-24802</strain>
    </source>
</reference>